<feature type="chain" id="PRO_5015619872" evidence="2">
    <location>
        <begin position="24"/>
        <end position="124"/>
    </location>
</feature>
<protein>
    <submittedName>
        <fullName evidence="3">Uncharacterized protein</fullName>
    </submittedName>
</protein>
<evidence type="ECO:0000256" key="1">
    <source>
        <dbReference type="SAM" id="Coils"/>
    </source>
</evidence>
<evidence type="ECO:0000256" key="2">
    <source>
        <dbReference type="SAM" id="SignalP"/>
    </source>
</evidence>
<dbReference type="AlphaFoldDB" id="A0A2U3B9D5"/>
<organism evidence="3 4">
    <name type="scientific">Vibrio albus</name>
    <dbReference type="NCBI Taxonomy" id="2200953"/>
    <lineage>
        <taxon>Bacteria</taxon>
        <taxon>Pseudomonadati</taxon>
        <taxon>Pseudomonadota</taxon>
        <taxon>Gammaproteobacteria</taxon>
        <taxon>Vibrionales</taxon>
        <taxon>Vibrionaceae</taxon>
        <taxon>Vibrio</taxon>
    </lineage>
</organism>
<keyword evidence="2" id="KW-0732">Signal</keyword>
<dbReference type="RefSeq" id="WP_109319976.1">
    <property type="nucleotide sequence ID" value="NZ_QFWT01000005.1"/>
</dbReference>
<feature type="coiled-coil region" evidence="1">
    <location>
        <begin position="31"/>
        <end position="58"/>
    </location>
</feature>
<sequence>MIRFPFASYLFGVGLIASFQLSAAPALLDKVESLQDSVDTLQSSIDNLQSTIDSLEINGPSMVPFRTTINGGLCDSNAASDGSDDIQLRFFCRSDETDWYISRISVSGMKLEDDTISVAYGPGS</sequence>
<dbReference type="EMBL" id="QFWT01000005">
    <property type="protein sequence ID" value="PWI33392.1"/>
    <property type="molecule type" value="Genomic_DNA"/>
</dbReference>
<evidence type="ECO:0000313" key="3">
    <source>
        <dbReference type="EMBL" id="PWI33392.1"/>
    </source>
</evidence>
<evidence type="ECO:0000313" key="4">
    <source>
        <dbReference type="Proteomes" id="UP000245362"/>
    </source>
</evidence>
<comment type="caution">
    <text evidence="3">The sequence shown here is derived from an EMBL/GenBank/DDBJ whole genome shotgun (WGS) entry which is preliminary data.</text>
</comment>
<gene>
    <name evidence="3" type="ORF">DI392_11095</name>
</gene>
<keyword evidence="4" id="KW-1185">Reference proteome</keyword>
<feature type="signal peptide" evidence="2">
    <location>
        <begin position="1"/>
        <end position="23"/>
    </location>
</feature>
<proteinExistence type="predicted"/>
<reference evidence="3 4" key="1">
    <citation type="submission" date="2018-05" db="EMBL/GenBank/DDBJ databases">
        <title>Vibrio limimaris sp. nov., isolated from marine sediment.</title>
        <authorList>
            <person name="Li C.-M."/>
        </authorList>
    </citation>
    <scope>NUCLEOTIDE SEQUENCE [LARGE SCALE GENOMIC DNA]</scope>
    <source>
        <strain evidence="3 4">E4404</strain>
    </source>
</reference>
<dbReference type="Proteomes" id="UP000245362">
    <property type="component" value="Unassembled WGS sequence"/>
</dbReference>
<keyword evidence="1" id="KW-0175">Coiled coil</keyword>
<accession>A0A2U3B9D5</accession>
<name>A0A2U3B9D5_9VIBR</name>